<comment type="similarity">
    <text evidence="1">Belongs to the LacAB/RpiB family.</text>
</comment>
<feature type="active site" description="Proton acceptor" evidence="2">
    <location>
        <position position="77"/>
    </location>
</feature>
<dbReference type="Pfam" id="PF02502">
    <property type="entry name" value="LacAB_rpiB"/>
    <property type="match status" value="1"/>
</dbReference>
<proteinExistence type="inferred from homology"/>
<protein>
    <recommendedName>
        <fullName evidence="5">Ribose-5-phosphate isomerase</fullName>
    </recommendedName>
</protein>
<organism evidence="3 4">
    <name type="scientific">Candidatus Gottesmanbacteria bacterium RIFCSPHIGHO2_02_FULL_39_11</name>
    <dbReference type="NCBI Taxonomy" id="1798382"/>
    <lineage>
        <taxon>Bacteria</taxon>
        <taxon>Candidatus Gottesmaniibacteriota</taxon>
    </lineage>
</organism>
<gene>
    <name evidence="3" type="ORF">A3D77_01175</name>
</gene>
<name>A0A1F5ZKB2_9BACT</name>
<dbReference type="EMBL" id="MFJL01000046">
    <property type="protein sequence ID" value="OGG12527.1"/>
    <property type="molecule type" value="Genomic_DNA"/>
</dbReference>
<comment type="caution">
    <text evidence="3">The sequence shown here is derived from an EMBL/GenBank/DDBJ whole genome shotgun (WGS) entry which is preliminary data.</text>
</comment>
<evidence type="ECO:0000313" key="3">
    <source>
        <dbReference type="EMBL" id="OGG12527.1"/>
    </source>
</evidence>
<evidence type="ECO:0008006" key="5">
    <source>
        <dbReference type="Google" id="ProtNLM"/>
    </source>
</evidence>
<dbReference type="GO" id="GO:0009052">
    <property type="term" value="P:pentose-phosphate shunt, non-oxidative branch"/>
    <property type="evidence" value="ECO:0007669"/>
    <property type="project" value="TreeGrafter"/>
</dbReference>
<sequence length="159" mass="17965">MIYIGSDHGGFELKEKIKKILLSWGEKFEDVGNTVLDSSDDYPQYAISVAQETSRDERSGKKFPYPWKDRSKGIILCRSAGGVVVASNKVKGARAVACYDPKQALHARLHNDANVMALSGDWLKDSEIEAILTAYLKTEFSGDQRHIRRLKQIEEYEKK</sequence>
<dbReference type="NCBIfam" id="TIGR00689">
    <property type="entry name" value="rpiB_lacA_lacB"/>
    <property type="match status" value="1"/>
</dbReference>
<evidence type="ECO:0000256" key="2">
    <source>
        <dbReference type="PIRSR" id="PIRSR005384-1"/>
    </source>
</evidence>
<dbReference type="GO" id="GO:0004751">
    <property type="term" value="F:ribose-5-phosphate isomerase activity"/>
    <property type="evidence" value="ECO:0007669"/>
    <property type="project" value="TreeGrafter"/>
</dbReference>
<dbReference type="PANTHER" id="PTHR30345">
    <property type="entry name" value="RIBOSE-5-PHOSPHATE ISOMERASE B"/>
    <property type="match status" value="1"/>
</dbReference>
<dbReference type="Gene3D" id="3.40.1400.10">
    <property type="entry name" value="Sugar-phosphate isomerase, RpiB/LacA/LacB"/>
    <property type="match status" value="1"/>
</dbReference>
<dbReference type="InterPro" id="IPR003500">
    <property type="entry name" value="RpiB_LacA_LacB"/>
</dbReference>
<dbReference type="PANTHER" id="PTHR30345:SF0">
    <property type="entry name" value="DNA DAMAGE-REPAIR_TOLERATION PROTEIN DRT102"/>
    <property type="match status" value="1"/>
</dbReference>
<dbReference type="AlphaFoldDB" id="A0A1F5ZKB2"/>
<dbReference type="GO" id="GO:0019316">
    <property type="term" value="P:D-allose catabolic process"/>
    <property type="evidence" value="ECO:0007669"/>
    <property type="project" value="TreeGrafter"/>
</dbReference>
<evidence type="ECO:0000256" key="1">
    <source>
        <dbReference type="ARBA" id="ARBA00008754"/>
    </source>
</evidence>
<dbReference type="InterPro" id="IPR036569">
    <property type="entry name" value="RpiB_LacA_LacB_sf"/>
</dbReference>
<dbReference type="Proteomes" id="UP000176923">
    <property type="component" value="Unassembled WGS sequence"/>
</dbReference>
<dbReference type="STRING" id="1798382.A3D77_01175"/>
<dbReference type="PIRSF" id="PIRSF005384">
    <property type="entry name" value="RpiB_LacA_B"/>
    <property type="match status" value="1"/>
</dbReference>
<reference evidence="3 4" key="1">
    <citation type="journal article" date="2016" name="Nat. Commun.">
        <title>Thousands of microbial genomes shed light on interconnected biogeochemical processes in an aquifer system.</title>
        <authorList>
            <person name="Anantharaman K."/>
            <person name="Brown C.T."/>
            <person name="Hug L.A."/>
            <person name="Sharon I."/>
            <person name="Castelle C.J."/>
            <person name="Probst A.J."/>
            <person name="Thomas B.C."/>
            <person name="Singh A."/>
            <person name="Wilkins M.J."/>
            <person name="Karaoz U."/>
            <person name="Brodie E.L."/>
            <person name="Williams K.H."/>
            <person name="Hubbard S.S."/>
            <person name="Banfield J.F."/>
        </authorList>
    </citation>
    <scope>NUCLEOTIDE SEQUENCE [LARGE SCALE GENOMIC DNA]</scope>
</reference>
<feature type="active site" description="Proton donor" evidence="2">
    <location>
        <position position="110"/>
    </location>
</feature>
<dbReference type="SUPFAM" id="SSF89623">
    <property type="entry name" value="Ribose/Galactose isomerase RpiB/AlsB"/>
    <property type="match status" value="1"/>
</dbReference>
<evidence type="ECO:0000313" key="4">
    <source>
        <dbReference type="Proteomes" id="UP000176923"/>
    </source>
</evidence>
<accession>A0A1F5ZKB2</accession>